<feature type="transmembrane region" description="Helical" evidence="12">
    <location>
        <begin position="158"/>
        <end position="191"/>
    </location>
</feature>
<organism evidence="14 15">
    <name type="scientific">Amphibacillus marinus</name>
    <dbReference type="NCBI Taxonomy" id="872970"/>
    <lineage>
        <taxon>Bacteria</taxon>
        <taxon>Bacillati</taxon>
        <taxon>Bacillota</taxon>
        <taxon>Bacilli</taxon>
        <taxon>Bacillales</taxon>
        <taxon>Bacillaceae</taxon>
        <taxon>Amphibacillus</taxon>
    </lineage>
</organism>
<evidence type="ECO:0000256" key="4">
    <source>
        <dbReference type="ARBA" id="ARBA00022670"/>
    </source>
</evidence>
<comment type="cofactor">
    <cofactor evidence="1">
        <name>Zn(2+)</name>
        <dbReference type="ChEBI" id="CHEBI:29105"/>
    </cofactor>
</comment>
<evidence type="ECO:0000256" key="5">
    <source>
        <dbReference type="ARBA" id="ARBA00022692"/>
    </source>
</evidence>
<reference evidence="14 15" key="1">
    <citation type="submission" date="2016-10" db="EMBL/GenBank/DDBJ databases">
        <authorList>
            <person name="de Groot N.N."/>
        </authorList>
    </citation>
    <scope>NUCLEOTIDE SEQUENCE [LARGE SCALE GENOMIC DNA]</scope>
    <source>
        <strain evidence="14 15">CGMCC 1.10434</strain>
    </source>
</reference>
<dbReference type="GO" id="GO:0006508">
    <property type="term" value="P:proteolysis"/>
    <property type="evidence" value="ECO:0007669"/>
    <property type="project" value="UniProtKB-KW"/>
</dbReference>
<dbReference type="GO" id="GO:0046872">
    <property type="term" value="F:metal ion binding"/>
    <property type="evidence" value="ECO:0007669"/>
    <property type="project" value="UniProtKB-KW"/>
</dbReference>
<feature type="transmembrane region" description="Helical" evidence="12">
    <location>
        <begin position="78"/>
        <end position="102"/>
    </location>
</feature>
<keyword evidence="4" id="KW-0645">Protease</keyword>
<keyword evidence="5 12" id="KW-0812">Transmembrane</keyword>
<keyword evidence="9 12" id="KW-1133">Transmembrane helix</keyword>
<dbReference type="Pfam" id="PF02163">
    <property type="entry name" value="Peptidase_M50"/>
    <property type="match status" value="1"/>
</dbReference>
<dbReference type="Proteomes" id="UP000199300">
    <property type="component" value="Unassembled WGS sequence"/>
</dbReference>
<dbReference type="EMBL" id="FODJ01000006">
    <property type="protein sequence ID" value="SEO35926.1"/>
    <property type="molecule type" value="Genomic_DNA"/>
</dbReference>
<evidence type="ECO:0000256" key="10">
    <source>
        <dbReference type="ARBA" id="ARBA00023049"/>
    </source>
</evidence>
<dbReference type="STRING" id="872970.SAMN04488134_106182"/>
<evidence type="ECO:0000256" key="2">
    <source>
        <dbReference type="ARBA" id="ARBA00004141"/>
    </source>
</evidence>
<keyword evidence="11 12" id="KW-0472">Membrane</keyword>
<evidence type="ECO:0000256" key="8">
    <source>
        <dbReference type="ARBA" id="ARBA00022833"/>
    </source>
</evidence>
<dbReference type="PANTHER" id="PTHR39188">
    <property type="entry name" value="MEMBRANE-ASSOCIATED ZINC METALLOPROTEASE M50B"/>
    <property type="match status" value="1"/>
</dbReference>
<name>A0A1H8P1V2_9BACI</name>
<evidence type="ECO:0000259" key="13">
    <source>
        <dbReference type="Pfam" id="PF02163"/>
    </source>
</evidence>
<keyword evidence="15" id="KW-1185">Reference proteome</keyword>
<evidence type="ECO:0000313" key="14">
    <source>
        <dbReference type="EMBL" id="SEO35926.1"/>
    </source>
</evidence>
<dbReference type="AlphaFoldDB" id="A0A1H8P1V2"/>
<comment type="subcellular location">
    <subcellularLocation>
        <location evidence="2">Membrane</location>
        <topology evidence="2">Multi-pass membrane protein</topology>
    </subcellularLocation>
</comment>
<proteinExistence type="inferred from homology"/>
<dbReference type="InterPro" id="IPR008915">
    <property type="entry name" value="Peptidase_M50"/>
</dbReference>
<feature type="domain" description="Peptidase M50" evidence="13">
    <location>
        <begin position="32"/>
        <end position="103"/>
    </location>
</feature>
<accession>A0A1H8P1V2</accession>
<keyword evidence="6" id="KW-0479">Metal-binding</keyword>
<keyword evidence="10" id="KW-0482">Metalloprotease</keyword>
<evidence type="ECO:0000256" key="6">
    <source>
        <dbReference type="ARBA" id="ARBA00022723"/>
    </source>
</evidence>
<dbReference type="PANTHER" id="PTHR39188:SF3">
    <property type="entry name" value="STAGE IV SPORULATION PROTEIN FB"/>
    <property type="match status" value="1"/>
</dbReference>
<sequence>MKLTIKDKIHLHPSIWMTILLSVTTGMFVEMTIIFAIVLWHESGHAFAAALFKWKIRRITIWLFGGVMETEEHINKPIYQQLLVTLAGPIQHLFIFMVLLLLSQLSAVPDALIDFALIYNGRILVFNLIPIWPLDGGKLTYLVLMSYLPFKKAHEYTIILSISILCVLFSLMLIFHAFLLNTFVLVTFLLWENRLEWKRRLYVFQRFLIMRRTASKNTALKKLIPLKFHSQTRLLDVFSSFRASCYHPIMIVDHHMLVTESVCFTLYFDQGGYRANLADLIKQ</sequence>
<evidence type="ECO:0000256" key="3">
    <source>
        <dbReference type="ARBA" id="ARBA00007931"/>
    </source>
</evidence>
<keyword evidence="8" id="KW-0862">Zinc</keyword>
<comment type="similarity">
    <text evidence="3">Belongs to the peptidase M50B family.</text>
</comment>
<evidence type="ECO:0000256" key="12">
    <source>
        <dbReference type="SAM" id="Phobius"/>
    </source>
</evidence>
<keyword evidence="7" id="KW-0378">Hydrolase</keyword>
<evidence type="ECO:0000256" key="7">
    <source>
        <dbReference type="ARBA" id="ARBA00022801"/>
    </source>
</evidence>
<evidence type="ECO:0000256" key="1">
    <source>
        <dbReference type="ARBA" id="ARBA00001947"/>
    </source>
</evidence>
<dbReference type="OrthoDB" id="166377at2"/>
<protein>
    <submittedName>
        <fullName evidence="14">Stage IV sporulation protein FB</fullName>
    </submittedName>
</protein>
<dbReference type="GO" id="GO:0016020">
    <property type="term" value="C:membrane"/>
    <property type="evidence" value="ECO:0007669"/>
    <property type="project" value="UniProtKB-SubCell"/>
</dbReference>
<evidence type="ECO:0000256" key="11">
    <source>
        <dbReference type="ARBA" id="ARBA00023136"/>
    </source>
</evidence>
<dbReference type="GO" id="GO:0008237">
    <property type="term" value="F:metallopeptidase activity"/>
    <property type="evidence" value="ECO:0007669"/>
    <property type="project" value="UniProtKB-KW"/>
</dbReference>
<evidence type="ECO:0000256" key="9">
    <source>
        <dbReference type="ARBA" id="ARBA00022989"/>
    </source>
</evidence>
<feature type="transmembrane region" description="Helical" evidence="12">
    <location>
        <begin position="15"/>
        <end position="40"/>
    </location>
</feature>
<gene>
    <name evidence="14" type="ORF">SAMN04488134_106182</name>
</gene>
<dbReference type="RefSeq" id="WP_091497641.1">
    <property type="nucleotide sequence ID" value="NZ_FODJ01000006.1"/>
</dbReference>
<evidence type="ECO:0000313" key="15">
    <source>
        <dbReference type="Proteomes" id="UP000199300"/>
    </source>
</evidence>